<reference evidence="4" key="1">
    <citation type="submission" date="2022-08" db="EMBL/GenBank/DDBJ databases">
        <title>A Global Phylogenomic Analysis of the Shiitake Genus Lentinula.</title>
        <authorList>
            <consortium name="DOE Joint Genome Institute"/>
            <person name="Sierra-Patev S."/>
            <person name="Min B."/>
            <person name="Naranjo-Ortiz M."/>
            <person name="Looney B."/>
            <person name="Konkel Z."/>
            <person name="Slot J.C."/>
            <person name="Sakamoto Y."/>
            <person name="Steenwyk J.L."/>
            <person name="Rokas A."/>
            <person name="Carro J."/>
            <person name="Camarero S."/>
            <person name="Ferreira P."/>
            <person name="Molpeceres G."/>
            <person name="Ruiz-Duenas F.J."/>
            <person name="Serrano A."/>
            <person name="Henrissat B."/>
            <person name="Drula E."/>
            <person name="Hughes K.W."/>
            <person name="Mata J.L."/>
            <person name="Ishikawa N.K."/>
            <person name="Vargas-Isla R."/>
            <person name="Ushijima S."/>
            <person name="Smith C.A."/>
            <person name="Ahrendt S."/>
            <person name="Andreopoulos W."/>
            <person name="He G."/>
            <person name="Labutti K."/>
            <person name="Lipzen A."/>
            <person name="Ng V."/>
            <person name="Riley R."/>
            <person name="Sandor L."/>
            <person name="Barry K."/>
            <person name="Martinez A.T."/>
            <person name="Xiao Y."/>
            <person name="Gibbons J.G."/>
            <person name="Terashima K."/>
            <person name="Grigoriev I.V."/>
            <person name="Hibbett D.S."/>
        </authorList>
    </citation>
    <scope>NUCLEOTIDE SEQUENCE</scope>
    <source>
        <strain evidence="4">JLM2183</strain>
    </source>
</reference>
<feature type="region of interest" description="Disordered" evidence="1">
    <location>
        <begin position="42"/>
        <end position="66"/>
    </location>
</feature>
<name>A0A9W9AW82_9AGAR</name>
<feature type="transmembrane region" description="Helical" evidence="2">
    <location>
        <begin position="12"/>
        <end position="31"/>
    </location>
</feature>
<accession>A0A9W9AW82</accession>
<evidence type="ECO:0000313" key="4">
    <source>
        <dbReference type="EMBL" id="KAJ4489888.1"/>
    </source>
</evidence>
<dbReference type="InterPro" id="IPR002654">
    <property type="entry name" value="Glyco_trans_25"/>
</dbReference>
<dbReference type="EMBL" id="JAOTPV010000001">
    <property type="protein sequence ID" value="KAJ4489888.1"/>
    <property type="molecule type" value="Genomic_DNA"/>
</dbReference>
<evidence type="ECO:0000313" key="5">
    <source>
        <dbReference type="Proteomes" id="UP001150266"/>
    </source>
</evidence>
<keyword evidence="2" id="KW-0812">Transmembrane</keyword>
<keyword evidence="5" id="KW-1185">Reference proteome</keyword>
<keyword evidence="2" id="KW-0472">Membrane</keyword>
<gene>
    <name evidence="4" type="ORF">J3R30DRAFT_3693315</name>
</gene>
<evidence type="ECO:0000259" key="3">
    <source>
        <dbReference type="Pfam" id="PF01755"/>
    </source>
</evidence>
<sequence>MLSIGGLKARHVQLIAISIFVLYMYYTFVAFNNSSQFELSESDWIDSPSPKSPPQTPSSPTSNNLSFSAQVGTIRESSPFAHKKHSRTLGTGGLFVVSLKRVEARRKQMDTLARALNLDFTYLDATDAKSSGLYGLNRIERILDRVRWQRNRLDEDDLEDGSMEAGNHPKPADNNPNLILDAFPFQWSKDALDNVADPLANELGISGTDYWTLELERSYSGEDLDEAEAWETRHPMPSHWQDETWRKSREALVNPAFVRNNMEKSQHLTPADIACADSHMRAIREITRRKLDSAIIFEDDVDIEFSIDRILQHEWPLLPPTWDILYLGHCWSATETVQPLVDPKATYLRKTRHTLCLHAYAVSLRGAHKIARFLRSPDFAYSRPIDHLIKDLVQMHYLESYTFVPALVVQTKEEESQIRAGQMNSAWKDMSGEWLVDSTRERISMVRNMTGG</sequence>
<feature type="domain" description="Glycosyl transferase family 25" evidence="3">
    <location>
        <begin position="260"/>
        <end position="312"/>
    </location>
</feature>
<dbReference type="OrthoDB" id="47375at2759"/>
<feature type="region of interest" description="Disordered" evidence="1">
    <location>
        <begin position="157"/>
        <end position="176"/>
    </location>
</feature>
<dbReference type="AlphaFoldDB" id="A0A9W9AW82"/>
<evidence type="ECO:0000256" key="2">
    <source>
        <dbReference type="SAM" id="Phobius"/>
    </source>
</evidence>
<dbReference type="Pfam" id="PF01755">
    <property type="entry name" value="Glyco_transf_25"/>
    <property type="match status" value="1"/>
</dbReference>
<protein>
    <recommendedName>
        <fullName evidence="3">Glycosyl transferase family 25 domain-containing protein</fullName>
    </recommendedName>
</protein>
<organism evidence="4 5">
    <name type="scientific">Lentinula aciculospora</name>
    <dbReference type="NCBI Taxonomy" id="153920"/>
    <lineage>
        <taxon>Eukaryota</taxon>
        <taxon>Fungi</taxon>
        <taxon>Dikarya</taxon>
        <taxon>Basidiomycota</taxon>
        <taxon>Agaricomycotina</taxon>
        <taxon>Agaricomycetes</taxon>
        <taxon>Agaricomycetidae</taxon>
        <taxon>Agaricales</taxon>
        <taxon>Marasmiineae</taxon>
        <taxon>Omphalotaceae</taxon>
        <taxon>Lentinula</taxon>
    </lineage>
</organism>
<keyword evidence="2" id="KW-1133">Transmembrane helix</keyword>
<proteinExistence type="predicted"/>
<dbReference type="Proteomes" id="UP001150266">
    <property type="component" value="Unassembled WGS sequence"/>
</dbReference>
<comment type="caution">
    <text evidence="4">The sequence shown here is derived from an EMBL/GenBank/DDBJ whole genome shotgun (WGS) entry which is preliminary data.</text>
</comment>
<evidence type="ECO:0000256" key="1">
    <source>
        <dbReference type="SAM" id="MobiDB-lite"/>
    </source>
</evidence>